<dbReference type="Pfam" id="PF00359">
    <property type="entry name" value="PTS_EIIA_2"/>
    <property type="match status" value="1"/>
</dbReference>
<feature type="domain" description="HPr" evidence="12">
    <location>
        <begin position="281"/>
        <end position="371"/>
    </location>
</feature>
<name>A0A178KM43_9GAMM</name>
<dbReference type="GO" id="GO:0016301">
    <property type="term" value="F:kinase activity"/>
    <property type="evidence" value="ECO:0007669"/>
    <property type="project" value="UniProtKB-KW"/>
</dbReference>
<dbReference type="PROSITE" id="PS00369">
    <property type="entry name" value="PTS_HPR_HIS"/>
    <property type="match status" value="1"/>
</dbReference>
<evidence type="ECO:0000256" key="7">
    <source>
        <dbReference type="ARBA" id="ARBA00022597"/>
    </source>
</evidence>
<dbReference type="InterPro" id="IPR050893">
    <property type="entry name" value="Sugar_PTS"/>
</dbReference>
<dbReference type="Proteomes" id="UP000078503">
    <property type="component" value="Unassembled WGS sequence"/>
</dbReference>
<dbReference type="Gene3D" id="3.40.930.10">
    <property type="entry name" value="Mannitol-specific EII, Chain A"/>
    <property type="match status" value="2"/>
</dbReference>
<evidence type="ECO:0000256" key="4">
    <source>
        <dbReference type="ARBA" id="ARBA00022448"/>
    </source>
</evidence>
<dbReference type="PROSITE" id="PS51094">
    <property type="entry name" value="PTS_EIIA_TYPE_2"/>
    <property type="match status" value="1"/>
</dbReference>
<evidence type="ECO:0000256" key="1">
    <source>
        <dbReference type="ARBA" id="ARBA00003136"/>
    </source>
</evidence>
<dbReference type="PRINTS" id="PR00107">
    <property type="entry name" value="PHOSPHOCPHPR"/>
</dbReference>
<gene>
    <name evidence="13" type="ORF">A3K86_02145</name>
</gene>
<dbReference type="CDD" id="cd00211">
    <property type="entry name" value="PTS_IIA_fru"/>
    <property type="match status" value="1"/>
</dbReference>
<keyword evidence="5" id="KW-0963">Cytoplasm</keyword>
<organism evidence="13 14">
    <name type="scientific">Photobacterium jeanii</name>
    <dbReference type="NCBI Taxonomy" id="858640"/>
    <lineage>
        <taxon>Bacteria</taxon>
        <taxon>Pseudomonadati</taxon>
        <taxon>Pseudomonadota</taxon>
        <taxon>Gammaproteobacteria</taxon>
        <taxon>Vibrionales</taxon>
        <taxon>Vibrionaceae</taxon>
        <taxon>Photobacterium</taxon>
    </lineage>
</organism>
<proteinExistence type="predicted"/>
<evidence type="ECO:0000256" key="9">
    <source>
        <dbReference type="ARBA" id="ARBA00022683"/>
    </source>
</evidence>
<dbReference type="FunFam" id="3.40.930.10:FF:000006">
    <property type="entry name" value="Fructose-specific PTS system IIA component"/>
    <property type="match status" value="1"/>
</dbReference>
<comment type="function">
    <text evidence="1">The phosphoenolpyruvate-dependent sugar phosphotransferase system (sugar PTS), a major carbohydrate active transport system, catalyzes the phosphorylation of incoming sugar substrates concomitantly with their translocation across the cell membrane. The enzyme II FruAB PTS system is involved in fructose transport.</text>
</comment>
<feature type="domain" description="PTS EIIA type-2" evidence="11">
    <location>
        <begin position="2"/>
        <end position="142"/>
    </location>
</feature>
<dbReference type="InterPro" id="IPR001020">
    <property type="entry name" value="PTS_HPr_His_P_site"/>
</dbReference>
<dbReference type="Pfam" id="PF00381">
    <property type="entry name" value="PTS-HPr"/>
    <property type="match status" value="1"/>
</dbReference>
<dbReference type="GO" id="GO:0009401">
    <property type="term" value="P:phosphoenolpyruvate-dependent sugar phosphotransferase system"/>
    <property type="evidence" value="ECO:0007669"/>
    <property type="project" value="UniProtKB-KW"/>
</dbReference>
<dbReference type="EMBL" id="LVHF01000012">
    <property type="protein sequence ID" value="OAN17743.1"/>
    <property type="molecule type" value="Genomic_DNA"/>
</dbReference>
<dbReference type="PROSITE" id="PS00589">
    <property type="entry name" value="PTS_HPR_SER"/>
    <property type="match status" value="1"/>
</dbReference>
<dbReference type="NCBIfam" id="NF008319">
    <property type="entry name" value="PRK11109.1"/>
    <property type="match status" value="1"/>
</dbReference>
<evidence type="ECO:0000259" key="11">
    <source>
        <dbReference type="PROSITE" id="PS51094"/>
    </source>
</evidence>
<dbReference type="PROSITE" id="PS51350">
    <property type="entry name" value="PTS_HPR_DOM"/>
    <property type="match status" value="1"/>
</dbReference>
<dbReference type="SUPFAM" id="SSF55594">
    <property type="entry name" value="HPr-like"/>
    <property type="match status" value="1"/>
</dbReference>
<dbReference type="InterPro" id="IPR000032">
    <property type="entry name" value="HPr-like"/>
</dbReference>
<comment type="subcellular location">
    <subcellularLocation>
        <location evidence="2">Cytoplasm</location>
    </subcellularLocation>
</comment>
<dbReference type="InterPro" id="IPR035895">
    <property type="entry name" value="HPr-like_sf"/>
</dbReference>
<keyword evidence="14" id="KW-1185">Reference proteome</keyword>
<evidence type="ECO:0000313" key="13">
    <source>
        <dbReference type="EMBL" id="OAN17743.1"/>
    </source>
</evidence>
<dbReference type="GO" id="GO:0005737">
    <property type="term" value="C:cytoplasm"/>
    <property type="evidence" value="ECO:0007669"/>
    <property type="project" value="UniProtKB-SubCell"/>
</dbReference>
<evidence type="ECO:0000313" key="14">
    <source>
        <dbReference type="Proteomes" id="UP000078503"/>
    </source>
</evidence>
<evidence type="ECO:0000259" key="12">
    <source>
        <dbReference type="PROSITE" id="PS51350"/>
    </source>
</evidence>
<evidence type="ECO:0000256" key="3">
    <source>
        <dbReference type="ARBA" id="ARBA00015565"/>
    </source>
</evidence>
<keyword evidence="4" id="KW-0813">Transport</keyword>
<dbReference type="PANTHER" id="PTHR30181:SF3">
    <property type="entry name" value="MULTIPHOSPHORYL TRANSFER PROTEIN"/>
    <property type="match status" value="1"/>
</dbReference>
<dbReference type="OrthoDB" id="1640042at2"/>
<dbReference type="SUPFAM" id="SSF55804">
    <property type="entry name" value="Phoshotransferase/anion transport protein"/>
    <property type="match status" value="2"/>
</dbReference>
<sequence>MLSLTTTDIQLAQRADNKEQAIKALAAELEQAGLVETGYVNGMLAREAQNSTFLGNGIAIPHGTTDTRGLVKTTGVKLHHFPQGVNWGDGKTVYLAIGIAAKSDEHLGILKQLTKVLSADGVEQQLQACKTEEAIIALLNGEAQLEAEFTAEQVQLGFPATDMLQLNAVAAGLLKNKGLLGNEGVASVVASEPTHLGQGLWLASTSQAVSKTAMAFVTPQNSFEYQAQPVKGVLLVAACNSAHTANLGFLSQLLYSQQADKLFTADAAKVVSLLSEETLDGAEAVFQIKNPHGLHARPGAMLVSKAKSFSANILVANLDGDGKAVNAKSLMKVIALGVKCGHKLQFTAQGDDAEQALAAIGEAIAAGLGEGK</sequence>
<dbReference type="RefSeq" id="WP_068326991.1">
    <property type="nucleotide sequence ID" value="NZ_LVHF01000012.1"/>
</dbReference>
<keyword evidence="7" id="KW-0762">Sugar transport</keyword>
<dbReference type="CDD" id="cd00367">
    <property type="entry name" value="PTS-HPr_like"/>
    <property type="match status" value="1"/>
</dbReference>
<dbReference type="AlphaFoldDB" id="A0A178KM43"/>
<evidence type="ECO:0000256" key="8">
    <source>
        <dbReference type="ARBA" id="ARBA00022679"/>
    </source>
</evidence>
<evidence type="ECO:0000256" key="5">
    <source>
        <dbReference type="ARBA" id="ARBA00022490"/>
    </source>
</evidence>
<dbReference type="PROSITE" id="PS00372">
    <property type="entry name" value="PTS_EIIA_TYPE_2_HIS"/>
    <property type="match status" value="1"/>
</dbReference>
<dbReference type="GO" id="GO:0090563">
    <property type="term" value="F:protein-phosphocysteine-sugar phosphotransferase activity"/>
    <property type="evidence" value="ECO:0007669"/>
    <property type="project" value="TreeGrafter"/>
</dbReference>
<evidence type="ECO:0000256" key="10">
    <source>
        <dbReference type="ARBA" id="ARBA00022777"/>
    </source>
</evidence>
<dbReference type="GO" id="GO:0005886">
    <property type="term" value="C:plasma membrane"/>
    <property type="evidence" value="ECO:0007669"/>
    <property type="project" value="TreeGrafter"/>
</dbReference>
<keyword evidence="6" id="KW-0597">Phosphoprotein</keyword>
<dbReference type="NCBIfam" id="TIGR01003">
    <property type="entry name" value="PTS_HPr_family"/>
    <property type="match status" value="1"/>
</dbReference>
<evidence type="ECO:0000256" key="2">
    <source>
        <dbReference type="ARBA" id="ARBA00004496"/>
    </source>
</evidence>
<comment type="caution">
    <text evidence="13">The sequence shown here is derived from an EMBL/GenBank/DDBJ whole genome shotgun (WGS) entry which is preliminary data.</text>
</comment>
<dbReference type="Gene3D" id="3.30.1340.10">
    <property type="entry name" value="HPr-like"/>
    <property type="match status" value="1"/>
</dbReference>
<keyword evidence="9" id="KW-0598">Phosphotransferase system</keyword>
<protein>
    <recommendedName>
        <fullName evidence="3">Multiphosphoryl transfer protein</fullName>
    </recommendedName>
</protein>
<keyword evidence="10" id="KW-0418">Kinase</keyword>
<accession>A0A178KM43</accession>
<dbReference type="PANTHER" id="PTHR30181">
    <property type="entry name" value="MANNITOL PERMEASE IIC COMPONENT"/>
    <property type="match status" value="1"/>
</dbReference>
<dbReference type="STRING" id="858640.A3K86_02145"/>
<dbReference type="InterPro" id="IPR016152">
    <property type="entry name" value="PTrfase/Anion_transptr"/>
</dbReference>
<keyword evidence="8" id="KW-0808">Transferase</keyword>
<dbReference type="InterPro" id="IPR002114">
    <property type="entry name" value="PTS_HPr_Ser_P_site"/>
</dbReference>
<reference evidence="13 14" key="1">
    <citation type="submission" date="2016-03" db="EMBL/GenBank/DDBJ databases">
        <title>Photobacterium proteolyticum sp. nov. a protease producing bacterium isolated from ocean sediments of Laizhou Bay.</title>
        <authorList>
            <person name="Li Y."/>
        </authorList>
    </citation>
    <scope>NUCLEOTIDE SEQUENCE [LARGE SCALE GENOMIC DNA]</scope>
    <source>
        <strain evidence="13 14">R-40508</strain>
    </source>
</reference>
<evidence type="ECO:0000256" key="6">
    <source>
        <dbReference type="ARBA" id="ARBA00022553"/>
    </source>
</evidence>
<dbReference type="InterPro" id="IPR002178">
    <property type="entry name" value="PTS_EIIA_type-2_dom"/>
</dbReference>